<dbReference type="GO" id="GO:0018849">
    <property type="term" value="F:muconate cycloisomerase activity"/>
    <property type="evidence" value="ECO:0007669"/>
    <property type="project" value="UniProtKB-EC"/>
</dbReference>
<evidence type="ECO:0000313" key="10">
    <source>
        <dbReference type="Proteomes" id="UP000193570"/>
    </source>
</evidence>
<dbReference type="InterPro" id="IPR018110">
    <property type="entry name" value="Mandel_Rmase/mucon_lact_enz_CS"/>
</dbReference>
<evidence type="ECO:0000256" key="4">
    <source>
        <dbReference type="ARBA" id="ARBA00022797"/>
    </source>
</evidence>
<dbReference type="InterPro" id="IPR034593">
    <property type="entry name" value="DgoD-like"/>
</dbReference>
<keyword evidence="3" id="KW-0479">Metal-binding</keyword>
<dbReference type="Gene3D" id="3.20.20.120">
    <property type="entry name" value="Enolase-like C-terminal domain"/>
    <property type="match status" value="1"/>
</dbReference>
<dbReference type="GO" id="GO:0018850">
    <property type="term" value="F:chloromuconate cycloisomerase activity"/>
    <property type="evidence" value="ECO:0007669"/>
    <property type="project" value="InterPro"/>
</dbReference>
<evidence type="ECO:0000256" key="1">
    <source>
        <dbReference type="ARBA" id="ARBA00001936"/>
    </source>
</evidence>
<dbReference type="InterPro" id="IPR013342">
    <property type="entry name" value="Mandelate_racemase_C"/>
</dbReference>
<name>A0A1X7A631_9RHOB</name>
<dbReference type="CDD" id="cd03318">
    <property type="entry name" value="MLE"/>
    <property type="match status" value="1"/>
</dbReference>
<evidence type="ECO:0000259" key="8">
    <source>
        <dbReference type="SMART" id="SM00922"/>
    </source>
</evidence>
<reference evidence="9 10" key="1">
    <citation type="submission" date="2017-03" db="EMBL/GenBank/DDBJ databases">
        <authorList>
            <person name="Afonso C.L."/>
            <person name="Miller P.J."/>
            <person name="Scott M.A."/>
            <person name="Spackman E."/>
            <person name="Goraichik I."/>
            <person name="Dimitrov K.M."/>
            <person name="Suarez D.L."/>
            <person name="Swayne D.E."/>
        </authorList>
    </citation>
    <scope>NUCLEOTIDE SEQUENCE [LARGE SCALE GENOMIC DNA]</scope>
    <source>
        <strain evidence="9 10">CECT 8625</strain>
    </source>
</reference>
<dbReference type="PANTHER" id="PTHR48080:SF3">
    <property type="entry name" value="ENOLASE SUPERFAMILY MEMBER DDB_G0284701"/>
    <property type="match status" value="1"/>
</dbReference>
<dbReference type="InterPro" id="IPR036849">
    <property type="entry name" value="Enolase-like_C_sf"/>
</dbReference>
<dbReference type="NCBIfam" id="TIGR02534">
    <property type="entry name" value="mucon_cyclo"/>
    <property type="match status" value="1"/>
</dbReference>
<evidence type="ECO:0000313" key="9">
    <source>
        <dbReference type="EMBL" id="SLN71187.1"/>
    </source>
</evidence>
<evidence type="ECO:0000256" key="7">
    <source>
        <dbReference type="PIRSR" id="PIRSR613370-1"/>
    </source>
</evidence>
<feature type="domain" description="Mandelate racemase/muconate lactonizing enzyme C-terminal" evidence="8">
    <location>
        <begin position="154"/>
        <end position="252"/>
    </location>
</feature>
<evidence type="ECO:0000256" key="3">
    <source>
        <dbReference type="ARBA" id="ARBA00022723"/>
    </source>
</evidence>
<dbReference type="SFLD" id="SFLDG01258">
    <property type="entry name" value="(chloro)muconate_cycloisomeras"/>
    <property type="match status" value="1"/>
</dbReference>
<feature type="active site" description="Proton acceptor" evidence="7">
    <location>
        <position position="176"/>
    </location>
</feature>
<feature type="active site" description="Proton donor" evidence="7">
    <location>
        <position position="334"/>
    </location>
</feature>
<dbReference type="Pfam" id="PF13378">
    <property type="entry name" value="MR_MLE_C"/>
    <property type="match status" value="1"/>
</dbReference>
<dbReference type="SFLD" id="SFLDS00001">
    <property type="entry name" value="Enolase"/>
    <property type="match status" value="1"/>
</dbReference>
<dbReference type="Proteomes" id="UP000193570">
    <property type="component" value="Unassembled WGS sequence"/>
</dbReference>
<keyword evidence="6 9" id="KW-0413">Isomerase</keyword>
<dbReference type="PANTHER" id="PTHR48080">
    <property type="entry name" value="D-GALACTONATE DEHYDRATASE-RELATED"/>
    <property type="match status" value="1"/>
</dbReference>
<protein>
    <submittedName>
        <fullName evidence="9">Muconate cycloisomerase 1</fullName>
        <ecNumber evidence="9">5.5.1.1</ecNumber>
    </submittedName>
</protein>
<gene>
    <name evidence="9" type="primary">catB</name>
    <name evidence="9" type="ORF">ROJ8625_03705</name>
</gene>
<dbReference type="EMBL" id="FWFK01000008">
    <property type="protein sequence ID" value="SLN71187.1"/>
    <property type="molecule type" value="Genomic_DNA"/>
</dbReference>
<dbReference type="OrthoDB" id="9775913at2"/>
<dbReference type="Pfam" id="PF02746">
    <property type="entry name" value="MR_MLE_N"/>
    <property type="match status" value="1"/>
</dbReference>
<keyword evidence="4" id="KW-0058">Aromatic hydrocarbons catabolism</keyword>
<dbReference type="InterPro" id="IPR013341">
    <property type="entry name" value="Mandelate_racemase_N_dom"/>
</dbReference>
<dbReference type="SMART" id="SM00922">
    <property type="entry name" value="MR_MLE"/>
    <property type="match status" value="1"/>
</dbReference>
<dbReference type="GO" id="GO:0030145">
    <property type="term" value="F:manganese ion binding"/>
    <property type="evidence" value="ECO:0007669"/>
    <property type="project" value="InterPro"/>
</dbReference>
<dbReference type="AlphaFoldDB" id="A0A1X7A631"/>
<accession>A0A1X7A631</accession>
<dbReference type="SUPFAM" id="SSF54826">
    <property type="entry name" value="Enolase N-terminal domain-like"/>
    <property type="match status" value="1"/>
</dbReference>
<evidence type="ECO:0000256" key="2">
    <source>
        <dbReference type="ARBA" id="ARBA00008031"/>
    </source>
</evidence>
<dbReference type="SUPFAM" id="SSF51604">
    <property type="entry name" value="Enolase C-terminal domain-like"/>
    <property type="match status" value="1"/>
</dbReference>
<comment type="similarity">
    <text evidence="2">Belongs to the mandelate racemase/muconate lactonizing enzyme family.</text>
</comment>
<evidence type="ECO:0000256" key="6">
    <source>
        <dbReference type="ARBA" id="ARBA00023235"/>
    </source>
</evidence>
<dbReference type="InterPro" id="IPR013370">
    <property type="entry name" value="Chloromuconate_cycloisomerase"/>
</dbReference>
<sequence>MLKTLPEGETARIDRVETILVDLPFRRLQRFARLDATGQTSLLVRVTDSDGAEGIGEAIVPCGPWWSGDSVETMKIMIDAYFAPAMIGWPVMSVEAMLEGLDRVARGNAFAKAGLEMACLDLIGRRLDVPVHVLLGGARRTVCPVAWPLASGDPGKDRAEIDEMLETGRASAFKVKAGAGDLDADIARLTDLAAALDGRAGLRVDPNESWSEIEAIRALPKFAELGVELVEQPVPRERLACMSRIAARSTIPVMIDEGAWSETDMIEAVTTSAAHVVSLKIMKSGGIRAARRMADIAHAGGIMLYMGTFLETGIGTAAGLQLAASLPGLPFGGEIFGPMLQRDDLLVSPIRYEDGAAHLPEGPGLGIEIDEDKLRRYARD</sequence>
<organism evidence="9 10">
    <name type="scientific">Roseivivax jejudonensis</name>
    <dbReference type="NCBI Taxonomy" id="1529041"/>
    <lineage>
        <taxon>Bacteria</taxon>
        <taxon>Pseudomonadati</taxon>
        <taxon>Pseudomonadota</taxon>
        <taxon>Alphaproteobacteria</taxon>
        <taxon>Rhodobacterales</taxon>
        <taxon>Roseobacteraceae</taxon>
        <taxon>Roseivivax</taxon>
    </lineage>
</organism>
<dbReference type="InterPro" id="IPR029065">
    <property type="entry name" value="Enolase_C-like"/>
</dbReference>
<dbReference type="RefSeq" id="WP_085793375.1">
    <property type="nucleotide sequence ID" value="NZ_FWFK01000008.1"/>
</dbReference>
<dbReference type="Gene3D" id="3.30.390.10">
    <property type="entry name" value="Enolase-like, N-terminal domain"/>
    <property type="match status" value="1"/>
</dbReference>
<dbReference type="SFLD" id="SFLDG00180">
    <property type="entry name" value="muconate_cycloisomerase"/>
    <property type="match status" value="1"/>
</dbReference>
<evidence type="ECO:0000256" key="5">
    <source>
        <dbReference type="ARBA" id="ARBA00023211"/>
    </source>
</evidence>
<dbReference type="InterPro" id="IPR029017">
    <property type="entry name" value="Enolase-like_N"/>
</dbReference>
<dbReference type="GO" id="GO:0000287">
    <property type="term" value="F:magnesium ion binding"/>
    <property type="evidence" value="ECO:0007669"/>
    <property type="project" value="UniProtKB-ARBA"/>
</dbReference>
<dbReference type="GO" id="GO:0009063">
    <property type="term" value="P:amino acid catabolic process"/>
    <property type="evidence" value="ECO:0007669"/>
    <property type="project" value="InterPro"/>
</dbReference>
<dbReference type="EC" id="5.5.1.1" evidence="9"/>
<keyword evidence="10" id="KW-1185">Reference proteome</keyword>
<proteinExistence type="inferred from homology"/>
<keyword evidence="5" id="KW-0464">Manganese</keyword>
<dbReference type="PROSITE" id="PS00909">
    <property type="entry name" value="MR_MLE_2"/>
    <property type="match status" value="1"/>
</dbReference>
<comment type="cofactor">
    <cofactor evidence="1">
        <name>Mn(2+)</name>
        <dbReference type="ChEBI" id="CHEBI:29035"/>
    </cofactor>
</comment>